<keyword evidence="3" id="KW-1185">Reference proteome</keyword>
<evidence type="ECO:0000256" key="1">
    <source>
        <dbReference type="SAM" id="MobiDB-lite"/>
    </source>
</evidence>
<name>G0MJL9_CAEBE</name>
<feature type="compositionally biased region" description="Basic and acidic residues" evidence="1">
    <location>
        <begin position="9"/>
        <end position="37"/>
    </location>
</feature>
<dbReference type="EMBL" id="GL379797">
    <property type="protein sequence ID" value="EGT32512.1"/>
    <property type="molecule type" value="Genomic_DNA"/>
</dbReference>
<evidence type="ECO:0000313" key="3">
    <source>
        <dbReference type="Proteomes" id="UP000008068"/>
    </source>
</evidence>
<dbReference type="AlphaFoldDB" id="G0MJL9"/>
<feature type="region of interest" description="Disordered" evidence="1">
    <location>
        <begin position="383"/>
        <end position="407"/>
    </location>
</feature>
<proteinExistence type="predicted"/>
<evidence type="ECO:0000313" key="2">
    <source>
        <dbReference type="EMBL" id="EGT32512.1"/>
    </source>
</evidence>
<sequence>MAPVTSRVPKVEEPDFLDVKREPDSDSSDGHDNLENIDENLVKVEKIAEKLKKDYEEVKEINKKPEDSQLFRPLIDQFATNTEHALNKIWTLKEVMDRNVTMERTEKLESLHRLNMVRDQLRCATNNAYQQLQKSQSRLMNILVHNMSGLPGFDKEEKVKLIGDSTLATHIDNFQNKNRITTSPKQNVIMTWIGKSLKNPQFKGFLSKLQELKNFDPLVEKYSRNIKKMDTLKEELGQHLQKRRKRVAKNKRAHGGNGEVNKLRDDLRDTINCASQQLQKANTRQSNMRVHMMQGAKGLPREDALEMSANGVVGVKSERFGDTSTDQHHENAQHIFNTWLTWVRSTPIYNKFKKSVEELSGFKAFSKLEERFDKLKKLLKAKMKKEGKINMSEEKHEQEPPIKRSRN</sequence>
<organism evidence="3">
    <name type="scientific">Caenorhabditis brenneri</name>
    <name type="common">Nematode worm</name>
    <dbReference type="NCBI Taxonomy" id="135651"/>
    <lineage>
        <taxon>Eukaryota</taxon>
        <taxon>Metazoa</taxon>
        <taxon>Ecdysozoa</taxon>
        <taxon>Nematoda</taxon>
        <taxon>Chromadorea</taxon>
        <taxon>Rhabditida</taxon>
        <taxon>Rhabditina</taxon>
        <taxon>Rhabditomorpha</taxon>
        <taxon>Rhabditoidea</taxon>
        <taxon>Rhabditidae</taxon>
        <taxon>Peloderinae</taxon>
        <taxon>Caenorhabditis</taxon>
    </lineage>
</organism>
<reference evidence="3" key="1">
    <citation type="submission" date="2011-07" db="EMBL/GenBank/DDBJ databases">
        <authorList>
            <consortium name="Caenorhabditis brenneri Sequencing and Analysis Consortium"/>
            <person name="Wilson R.K."/>
        </authorList>
    </citation>
    <scope>NUCLEOTIDE SEQUENCE [LARGE SCALE GENOMIC DNA]</scope>
    <source>
        <strain evidence="3">PB2801</strain>
    </source>
</reference>
<dbReference type="Proteomes" id="UP000008068">
    <property type="component" value="Unassembled WGS sequence"/>
</dbReference>
<feature type="region of interest" description="Disordered" evidence="1">
    <location>
        <begin position="1"/>
        <end position="37"/>
    </location>
</feature>
<dbReference type="InParanoid" id="G0MJL9"/>
<dbReference type="HOGENOM" id="CLU_676571_0_0_1"/>
<accession>G0MJL9</accession>
<feature type="compositionally biased region" description="Basic and acidic residues" evidence="1">
    <location>
        <begin position="384"/>
        <end position="407"/>
    </location>
</feature>
<gene>
    <name evidence="2" type="ORF">CAEBREN_19076</name>
</gene>
<protein>
    <submittedName>
        <fullName evidence="2">Uncharacterized protein</fullName>
    </submittedName>
</protein>